<feature type="domain" description="G-protein coupled receptors family 1 profile" evidence="10">
    <location>
        <begin position="84"/>
        <end position="349"/>
    </location>
</feature>
<evidence type="ECO:0000256" key="1">
    <source>
        <dbReference type="ARBA" id="ARBA00004141"/>
    </source>
</evidence>
<dbReference type="InterPro" id="IPR017452">
    <property type="entry name" value="GPCR_Rhodpsn_7TM"/>
</dbReference>
<evidence type="ECO:0000256" key="3">
    <source>
        <dbReference type="ARBA" id="ARBA00022692"/>
    </source>
</evidence>
<dbReference type="EMBL" id="UFQT01002929">
    <property type="protein sequence ID" value="SSX34299.1"/>
    <property type="molecule type" value="Genomic_DNA"/>
</dbReference>
<dbReference type="PRINTS" id="PR01012">
    <property type="entry name" value="NRPEPTIDEYR"/>
</dbReference>
<keyword evidence="3 9" id="KW-0812">Transmembrane</keyword>
<comment type="similarity">
    <text evidence="2">Belongs to the G-protein coupled receptor 1 family.</text>
</comment>
<dbReference type="PANTHER" id="PTHR45695">
    <property type="entry name" value="LEUCOKININ RECEPTOR-RELATED"/>
    <property type="match status" value="1"/>
</dbReference>
<comment type="subcellular location">
    <subcellularLocation>
        <location evidence="1">Membrane</location>
        <topology evidence="1">Multi-pass membrane protein</topology>
    </subcellularLocation>
</comment>
<evidence type="ECO:0000256" key="7">
    <source>
        <dbReference type="ARBA" id="ARBA00023170"/>
    </source>
</evidence>
<evidence type="ECO:0000256" key="2">
    <source>
        <dbReference type="ARBA" id="ARBA00010663"/>
    </source>
</evidence>
<evidence type="ECO:0000256" key="8">
    <source>
        <dbReference type="ARBA" id="ARBA00023224"/>
    </source>
</evidence>
<evidence type="ECO:0000313" key="11">
    <source>
        <dbReference type="EMBL" id="SSX14912.1"/>
    </source>
</evidence>
<dbReference type="AlphaFoldDB" id="A0A336MYS4"/>
<dbReference type="PANTHER" id="PTHR45695:SF22">
    <property type="entry name" value="G-PROTEIN COUPLED RECEPTORS FAMILY 1 PROFILE DOMAIN-CONTAINING PROTEIN"/>
    <property type="match status" value="1"/>
</dbReference>
<dbReference type="GO" id="GO:0004983">
    <property type="term" value="F:neuropeptide Y receptor activity"/>
    <property type="evidence" value="ECO:0007669"/>
    <property type="project" value="InterPro"/>
</dbReference>
<proteinExistence type="inferred from homology"/>
<feature type="transmembrane region" description="Helical" evidence="9">
    <location>
        <begin position="327"/>
        <end position="352"/>
    </location>
</feature>
<feature type="transmembrane region" description="Helical" evidence="9">
    <location>
        <begin position="183"/>
        <end position="203"/>
    </location>
</feature>
<evidence type="ECO:0000256" key="9">
    <source>
        <dbReference type="SAM" id="Phobius"/>
    </source>
</evidence>
<dbReference type="SUPFAM" id="SSF81321">
    <property type="entry name" value="Family A G protein-coupled receptor-like"/>
    <property type="match status" value="1"/>
</dbReference>
<dbReference type="InterPro" id="IPR000611">
    <property type="entry name" value="NPY_rcpt"/>
</dbReference>
<dbReference type="EMBL" id="UFQS01002929">
    <property type="protein sequence ID" value="SSX14912.1"/>
    <property type="molecule type" value="Genomic_DNA"/>
</dbReference>
<sequence>MLLISNSSLYEAALAFPYYIFPNFTDTDVFNGIFNATTTTTNDTDLSNFYMEGDDLAYTLRYGILGSALLSVAYGLICIVGVCGNVAVVVVVARSPTMRSPTNLFIANLAVADILVNILCLPFTLIGNLFPAWILGIFFCKTVSYLQGVSVSASVNTLTAISLERMAAINFPFLSGSMTQTKYKFAVIVIWFVALTINLPWLFVFTLEPLGPNTLAKVCIELWPTQQSGDWYFLIANLFICYLGPLIVISVCYVIIWKRVSNRGLPHEIVVNRKNDVYTKSKVKVLKMILVVVITFALSWLPLYALCCFIKFFWTPREDNVHISEKIVIALPICQWLGAANSCVNPILYAFLNRKFRVGFKGIIRKNTRSLSLQDLEIREVNPRRGTKMKSCKNGLNGKAVAVAGTASSDDYSYFIRKQLIIEAL</sequence>
<protein>
    <submittedName>
        <fullName evidence="12">CSON007760 protein</fullName>
    </submittedName>
</protein>
<keyword evidence="5" id="KW-0297">G-protein coupled receptor</keyword>
<keyword evidence="7" id="KW-0675">Receptor</keyword>
<organism evidence="12">
    <name type="scientific">Culicoides sonorensis</name>
    <name type="common">Biting midge</name>
    <dbReference type="NCBI Taxonomy" id="179676"/>
    <lineage>
        <taxon>Eukaryota</taxon>
        <taxon>Metazoa</taxon>
        <taxon>Ecdysozoa</taxon>
        <taxon>Arthropoda</taxon>
        <taxon>Hexapoda</taxon>
        <taxon>Insecta</taxon>
        <taxon>Pterygota</taxon>
        <taxon>Neoptera</taxon>
        <taxon>Endopterygota</taxon>
        <taxon>Diptera</taxon>
        <taxon>Nematocera</taxon>
        <taxon>Chironomoidea</taxon>
        <taxon>Ceratopogonidae</taxon>
        <taxon>Ceratopogoninae</taxon>
        <taxon>Culicoides</taxon>
        <taxon>Monoculicoides</taxon>
    </lineage>
</organism>
<evidence type="ECO:0000256" key="6">
    <source>
        <dbReference type="ARBA" id="ARBA00023136"/>
    </source>
</evidence>
<keyword evidence="4 9" id="KW-1133">Transmembrane helix</keyword>
<keyword evidence="6 9" id="KW-0472">Membrane</keyword>
<keyword evidence="8" id="KW-0807">Transducer</keyword>
<dbReference type="Gene3D" id="1.20.1070.10">
    <property type="entry name" value="Rhodopsin 7-helix transmembrane proteins"/>
    <property type="match status" value="1"/>
</dbReference>
<evidence type="ECO:0000259" key="10">
    <source>
        <dbReference type="PROSITE" id="PS50262"/>
    </source>
</evidence>
<dbReference type="PROSITE" id="PS50262">
    <property type="entry name" value="G_PROTEIN_RECEP_F1_2"/>
    <property type="match status" value="1"/>
</dbReference>
<dbReference type="PRINTS" id="PR00237">
    <property type="entry name" value="GPCRRHODOPSN"/>
</dbReference>
<dbReference type="InterPro" id="IPR000276">
    <property type="entry name" value="GPCR_Rhodpsn"/>
</dbReference>
<evidence type="ECO:0000256" key="4">
    <source>
        <dbReference type="ARBA" id="ARBA00022989"/>
    </source>
</evidence>
<dbReference type="Pfam" id="PF00001">
    <property type="entry name" value="7tm_1"/>
    <property type="match status" value="1"/>
</dbReference>
<reference evidence="12" key="2">
    <citation type="submission" date="2018-07" db="EMBL/GenBank/DDBJ databases">
        <authorList>
            <person name="Quirk P.G."/>
            <person name="Krulwich T.A."/>
        </authorList>
    </citation>
    <scope>NUCLEOTIDE SEQUENCE</scope>
</reference>
<gene>
    <name evidence="12" type="primary">CSON007760</name>
</gene>
<feature type="transmembrane region" description="Helical" evidence="9">
    <location>
        <begin position="231"/>
        <end position="256"/>
    </location>
</feature>
<accession>A0A336MYS4</accession>
<feature type="transmembrane region" description="Helical" evidence="9">
    <location>
        <begin position="68"/>
        <end position="93"/>
    </location>
</feature>
<name>A0A336MYS4_CULSO</name>
<dbReference type="VEuPathDB" id="VectorBase:CSON007760"/>
<dbReference type="GO" id="GO:0005886">
    <property type="term" value="C:plasma membrane"/>
    <property type="evidence" value="ECO:0007669"/>
    <property type="project" value="TreeGrafter"/>
</dbReference>
<feature type="transmembrane region" description="Helical" evidence="9">
    <location>
        <begin position="289"/>
        <end position="315"/>
    </location>
</feature>
<dbReference type="SMART" id="SM01381">
    <property type="entry name" value="7TM_GPCR_Srsx"/>
    <property type="match status" value="1"/>
</dbReference>
<evidence type="ECO:0000313" key="12">
    <source>
        <dbReference type="EMBL" id="SSX34299.1"/>
    </source>
</evidence>
<dbReference type="OMA" id="AIFLCCY"/>
<evidence type="ECO:0000256" key="5">
    <source>
        <dbReference type="ARBA" id="ARBA00023040"/>
    </source>
</evidence>
<reference evidence="11" key="1">
    <citation type="submission" date="2018-04" db="EMBL/GenBank/DDBJ databases">
        <authorList>
            <person name="Go L.Y."/>
            <person name="Mitchell J.A."/>
        </authorList>
    </citation>
    <scope>NUCLEOTIDE SEQUENCE</scope>
    <source>
        <tissue evidence="11">Whole organism</tissue>
    </source>
</reference>
<dbReference type="CDD" id="cd14993">
    <property type="entry name" value="7tmA_CCKR-like"/>
    <property type="match status" value="1"/>
</dbReference>
<feature type="transmembrane region" description="Helical" evidence="9">
    <location>
        <begin position="114"/>
        <end position="139"/>
    </location>
</feature>